<dbReference type="InterPro" id="IPR000795">
    <property type="entry name" value="T_Tr_GTP-bd_dom"/>
</dbReference>
<feature type="compositionally biased region" description="Pro residues" evidence="12">
    <location>
        <begin position="128"/>
        <end position="146"/>
    </location>
</feature>
<dbReference type="InterPro" id="IPR023115">
    <property type="entry name" value="TIF_IF2_dom3"/>
</dbReference>
<feature type="compositionally biased region" description="Basic and acidic residues" evidence="12">
    <location>
        <begin position="286"/>
        <end position="359"/>
    </location>
</feature>
<dbReference type="InterPro" id="IPR036925">
    <property type="entry name" value="TIF_IF2_dom3_sf"/>
</dbReference>
<dbReference type="Pfam" id="PF04760">
    <property type="entry name" value="IF2_N"/>
    <property type="match status" value="1"/>
</dbReference>
<dbReference type="Pfam" id="PF11987">
    <property type="entry name" value="IF-2"/>
    <property type="match status" value="1"/>
</dbReference>
<dbReference type="GO" id="GO:0003743">
    <property type="term" value="F:translation initiation factor activity"/>
    <property type="evidence" value="ECO:0007669"/>
    <property type="project" value="UniProtKB-UniRule"/>
</dbReference>
<evidence type="ECO:0000256" key="4">
    <source>
        <dbReference type="ARBA" id="ARBA00022490"/>
    </source>
</evidence>
<dbReference type="Pfam" id="PF00009">
    <property type="entry name" value="GTP_EFTU"/>
    <property type="match status" value="1"/>
</dbReference>
<feature type="compositionally biased region" description="Pro residues" evidence="12">
    <location>
        <begin position="67"/>
        <end position="79"/>
    </location>
</feature>
<keyword evidence="8 9" id="KW-0342">GTP-binding</keyword>
<dbReference type="NCBIfam" id="TIGR00231">
    <property type="entry name" value="small_GTP"/>
    <property type="match status" value="1"/>
</dbReference>
<dbReference type="Gene3D" id="3.40.50.300">
    <property type="entry name" value="P-loop containing nucleotide triphosphate hydrolases"/>
    <property type="match status" value="1"/>
</dbReference>
<dbReference type="SUPFAM" id="SSF52156">
    <property type="entry name" value="Initiation factor IF2/eIF5b, domain 3"/>
    <property type="match status" value="1"/>
</dbReference>
<evidence type="ECO:0000256" key="3">
    <source>
        <dbReference type="ARBA" id="ARBA00020675"/>
    </source>
</evidence>
<dbReference type="Gene3D" id="2.40.30.10">
    <property type="entry name" value="Translation factors"/>
    <property type="match status" value="2"/>
</dbReference>
<evidence type="ECO:0000256" key="5">
    <source>
        <dbReference type="ARBA" id="ARBA00022540"/>
    </source>
</evidence>
<dbReference type="PROSITE" id="PS01176">
    <property type="entry name" value="IF2"/>
    <property type="match status" value="1"/>
</dbReference>
<feature type="compositionally biased region" description="Low complexity" evidence="12">
    <location>
        <begin position="147"/>
        <end position="211"/>
    </location>
</feature>
<dbReference type="NCBIfam" id="TIGR00487">
    <property type="entry name" value="IF-2"/>
    <property type="match status" value="1"/>
</dbReference>
<keyword evidence="15" id="KW-1185">Reference proteome</keyword>
<dbReference type="CDD" id="cd03702">
    <property type="entry name" value="IF2_mtIF2_II"/>
    <property type="match status" value="1"/>
</dbReference>
<feature type="compositionally biased region" description="Basic and acidic residues" evidence="12">
    <location>
        <begin position="1"/>
        <end position="11"/>
    </location>
</feature>
<dbReference type="Gene3D" id="3.40.50.10050">
    <property type="entry name" value="Translation initiation factor IF- 2, domain 3"/>
    <property type="match status" value="1"/>
</dbReference>
<comment type="similarity">
    <text evidence="2 9 10">Belongs to the TRAFAC class translation factor GTPase superfamily. Classic translation factor GTPase family. IF-2 subfamily.</text>
</comment>
<dbReference type="GO" id="GO:0005525">
    <property type="term" value="F:GTP binding"/>
    <property type="evidence" value="ECO:0007669"/>
    <property type="project" value="UniProtKB-KW"/>
</dbReference>
<organism evidence="14 15">
    <name type="scientific">Consotaella salsifontis</name>
    <dbReference type="NCBI Taxonomy" id="1365950"/>
    <lineage>
        <taxon>Bacteria</taxon>
        <taxon>Pseudomonadati</taxon>
        <taxon>Pseudomonadota</taxon>
        <taxon>Alphaproteobacteria</taxon>
        <taxon>Hyphomicrobiales</taxon>
        <taxon>Aurantimonadaceae</taxon>
        <taxon>Consotaella</taxon>
    </lineage>
</organism>
<dbReference type="InterPro" id="IPR027417">
    <property type="entry name" value="P-loop_NTPase"/>
</dbReference>
<dbReference type="FunFam" id="2.40.30.10:FF:000007">
    <property type="entry name" value="Translation initiation factor IF-2"/>
    <property type="match status" value="1"/>
</dbReference>
<evidence type="ECO:0000256" key="2">
    <source>
        <dbReference type="ARBA" id="ARBA00007733"/>
    </source>
</evidence>
<dbReference type="InterPro" id="IPR000178">
    <property type="entry name" value="TF_IF2_bacterial-like"/>
</dbReference>
<feature type="compositionally biased region" description="Polar residues" evidence="12">
    <location>
        <begin position="28"/>
        <end position="38"/>
    </location>
</feature>
<dbReference type="CDD" id="cd01887">
    <property type="entry name" value="IF2_eIF5B"/>
    <property type="match status" value="1"/>
</dbReference>
<feature type="binding site" evidence="9">
    <location>
        <begin position="667"/>
        <end position="670"/>
    </location>
    <ligand>
        <name>GTP</name>
        <dbReference type="ChEBI" id="CHEBI:37565"/>
    </ligand>
</feature>
<dbReference type="InterPro" id="IPR006847">
    <property type="entry name" value="IF2_N"/>
</dbReference>
<comment type="function">
    <text evidence="9 10">One of the essential components for the initiation of protein synthesis. Protects formylmethionyl-tRNA from spontaneous hydrolysis and promotes its binding to the 30S ribosomal subunits. Also involved in the hydrolysis of GTP during the formation of the 70S ribosomal complex.</text>
</comment>
<dbReference type="Pfam" id="PF22042">
    <property type="entry name" value="EF-G_D2"/>
    <property type="match status" value="1"/>
</dbReference>
<evidence type="ECO:0000256" key="8">
    <source>
        <dbReference type="ARBA" id="ARBA00023134"/>
    </source>
</evidence>
<dbReference type="PRINTS" id="PR01217">
    <property type="entry name" value="PRICHEXTENSN"/>
</dbReference>
<feature type="binding site" evidence="9">
    <location>
        <begin position="613"/>
        <end position="617"/>
    </location>
    <ligand>
        <name>GTP</name>
        <dbReference type="ChEBI" id="CHEBI:37565"/>
    </ligand>
</feature>
<feature type="binding site" evidence="9">
    <location>
        <begin position="567"/>
        <end position="574"/>
    </location>
    <ligand>
        <name>GTP</name>
        <dbReference type="ChEBI" id="CHEBI:37565"/>
    </ligand>
</feature>
<dbReference type="InterPro" id="IPR004161">
    <property type="entry name" value="EFTu-like_2"/>
</dbReference>
<dbReference type="Pfam" id="PF03144">
    <property type="entry name" value="GTP_EFTU_D2"/>
    <property type="match status" value="1"/>
</dbReference>
<evidence type="ECO:0000256" key="11">
    <source>
        <dbReference type="RuleBase" id="RU000645"/>
    </source>
</evidence>
<dbReference type="InterPro" id="IPR009000">
    <property type="entry name" value="Transl_B-barrel_sf"/>
</dbReference>
<evidence type="ECO:0000259" key="13">
    <source>
        <dbReference type="PROSITE" id="PS51722"/>
    </source>
</evidence>
<dbReference type="EMBL" id="FUXL01000007">
    <property type="protein sequence ID" value="SKA18229.1"/>
    <property type="molecule type" value="Genomic_DNA"/>
</dbReference>
<accession>A0A1T4RQF1</accession>
<keyword evidence="5 9" id="KW-0396">Initiation factor</keyword>
<evidence type="ECO:0000256" key="9">
    <source>
        <dbReference type="HAMAP-Rule" id="MF_00100"/>
    </source>
</evidence>
<dbReference type="STRING" id="1365950.SAMN05428963_107178"/>
<dbReference type="PANTHER" id="PTHR43381">
    <property type="entry name" value="TRANSLATION INITIATION FACTOR IF-2-RELATED"/>
    <property type="match status" value="1"/>
</dbReference>
<dbReference type="GO" id="GO:0003924">
    <property type="term" value="F:GTPase activity"/>
    <property type="evidence" value="ECO:0007669"/>
    <property type="project" value="UniProtKB-UniRule"/>
</dbReference>
<feature type="compositionally biased region" description="Low complexity" evidence="12">
    <location>
        <begin position="12"/>
        <end position="23"/>
    </location>
</feature>
<dbReference type="InterPro" id="IPR044145">
    <property type="entry name" value="IF2_II"/>
</dbReference>
<dbReference type="Pfam" id="PF08364">
    <property type="entry name" value="IF2_assoc"/>
    <property type="match status" value="1"/>
</dbReference>
<dbReference type="PANTHER" id="PTHR43381:SF5">
    <property type="entry name" value="TR-TYPE G DOMAIN-CONTAINING PROTEIN"/>
    <property type="match status" value="1"/>
</dbReference>
<dbReference type="SUPFAM" id="SSF52540">
    <property type="entry name" value="P-loop containing nucleoside triphosphate hydrolases"/>
    <property type="match status" value="1"/>
</dbReference>
<feature type="compositionally biased region" description="Low complexity" evidence="12">
    <location>
        <begin position="375"/>
        <end position="391"/>
    </location>
</feature>
<keyword evidence="6 9" id="KW-0547">Nucleotide-binding</keyword>
<feature type="compositionally biased region" description="Low complexity" evidence="12">
    <location>
        <begin position="80"/>
        <end position="91"/>
    </location>
</feature>
<keyword evidence="7 9" id="KW-0648">Protein biosynthesis</keyword>
<evidence type="ECO:0000313" key="15">
    <source>
        <dbReference type="Proteomes" id="UP000190135"/>
    </source>
</evidence>
<dbReference type="GO" id="GO:0005829">
    <property type="term" value="C:cytosol"/>
    <property type="evidence" value="ECO:0007669"/>
    <property type="project" value="TreeGrafter"/>
</dbReference>
<protein>
    <recommendedName>
        <fullName evidence="3 9">Translation initiation factor IF-2</fullName>
    </recommendedName>
</protein>
<dbReference type="CDD" id="cd03692">
    <property type="entry name" value="mtIF2_IVc"/>
    <property type="match status" value="1"/>
</dbReference>
<dbReference type="SUPFAM" id="SSF50447">
    <property type="entry name" value="Translation proteins"/>
    <property type="match status" value="2"/>
</dbReference>
<dbReference type="Proteomes" id="UP000190135">
    <property type="component" value="Unassembled WGS sequence"/>
</dbReference>
<evidence type="ECO:0000313" key="14">
    <source>
        <dbReference type="EMBL" id="SKA18229.1"/>
    </source>
</evidence>
<evidence type="ECO:0000256" key="10">
    <source>
        <dbReference type="RuleBase" id="RU000644"/>
    </source>
</evidence>
<dbReference type="InterPro" id="IPR005225">
    <property type="entry name" value="Small_GTP-bd"/>
</dbReference>
<evidence type="ECO:0000256" key="7">
    <source>
        <dbReference type="ARBA" id="ARBA00022917"/>
    </source>
</evidence>
<feature type="compositionally biased region" description="Basic and acidic residues" evidence="12">
    <location>
        <begin position="417"/>
        <end position="449"/>
    </location>
</feature>
<feature type="region of interest" description="G-domain" evidence="9">
    <location>
        <begin position="561"/>
        <end position="709"/>
    </location>
</feature>
<dbReference type="InterPro" id="IPR053905">
    <property type="entry name" value="EF-G-like_DII"/>
</dbReference>
<gene>
    <name evidence="9" type="primary">infB</name>
    <name evidence="14" type="ORF">SAMN05428963_107178</name>
</gene>
<feature type="domain" description="Tr-type G" evidence="13">
    <location>
        <begin position="558"/>
        <end position="727"/>
    </location>
</feature>
<dbReference type="FunFam" id="3.40.50.10050:FF:000001">
    <property type="entry name" value="Translation initiation factor IF-2"/>
    <property type="match status" value="1"/>
</dbReference>
<feature type="compositionally biased region" description="Low complexity" evidence="12">
    <location>
        <begin position="99"/>
        <end position="127"/>
    </location>
</feature>
<evidence type="ECO:0000256" key="1">
    <source>
        <dbReference type="ARBA" id="ARBA00004496"/>
    </source>
</evidence>
<dbReference type="OrthoDB" id="9811804at2"/>
<evidence type="ECO:0000256" key="6">
    <source>
        <dbReference type="ARBA" id="ARBA00022741"/>
    </source>
</evidence>
<feature type="compositionally biased region" description="Basic and acidic residues" evidence="12">
    <location>
        <begin position="54"/>
        <end position="64"/>
    </location>
</feature>
<proteinExistence type="inferred from homology"/>
<name>A0A1T4RQF1_9HYPH</name>
<dbReference type="RefSeq" id="WP_078708671.1">
    <property type="nucleotide sequence ID" value="NZ_FUXL01000007.1"/>
</dbReference>
<dbReference type="FunFam" id="3.40.50.300:FF:000019">
    <property type="entry name" value="Translation initiation factor IF-2"/>
    <property type="match status" value="1"/>
</dbReference>
<dbReference type="FunFam" id="2.40.30.10:FF:000008">
    <property type="entry name" value="Translation initiation factor IF-2"/>
    <property type="match status" value="1"/>
</dbReference>
<reference evidence="14 15" key="1">
    <citation type="submission" date="2017-02" db="EMBL/GenBank/DDBJ databases">
        <authorList>
            <person name="Peterson S.W."/>
        </authorList>
    </citation>
    <scope>NUCLEOTIDE SEQUENCE [LARGE SCALE GENOMIC DNA]</scope>
    <source>
        <strain evidence="14 15">USBA 369</strain>
    </source>
</reference>
<comment type="subcellular location">
    <subcellularLocation>
        <location evidence="1 9 11">Cytoplasm</location>
    </subcellularLocation>
</comment>
<dbReference type="AlphaFoldDB" id="A0A1T4RQF1"/>
<dbReference type="PROSITE" id="PS51722">
    <property type="entry name" value="G_TR_2"/>
    <property type="match status" value="1"/>
</dbReference>
<dbReference type="HAMAP" id="MF_00100_B">
    <property type="entry name" value="IF_2_B"/>
    <property type="match status" value="1"/>
</dbReference>
<dbReference type="InterPro" id="IPR015760">
    <property type="entry name" value="TIF_IF2"/>
</dbReference>
<keyword evidence="4 9" id="KW-0963">Cytoplasm</keyword>
<evidence type="ECO:0000256" key="12">
    <source>
        <dbReference type="SAM" id="MobiDB-lite"/>
    </source>
</evidence>
<sequence length="1060" mass="113457">MSDTKSGDDKTLSVSTKKTLTLKRGGVEQSTVRQNFSHGRTKNVVVETKKRRVSRPEPEVKAKEPAAPAPTPAPAPRPAAPQAQPPAAAAPTPAPVAPLAPTAETRPAPAAPAPVAEQPAPVAEKPAAPTPPPAAEVAPEPAPAPEPKQFAPAAPAAPEAPAAKVEQPAPQAEAAPRSEPVSSAPASSSASAPSSRENRPQPARPAGAPTRAPEDRSGTQRRGAPQNQPGRGAPQGQSGQGRGDNRHGQPSGGRPGQQGRPGRDDRRGGSGPSGRQPRGAVLSDLSSREMDARRRALEIAKQREAEDRRIFQEEEARRIADEERRIKEREESERRQAEETARLEAEAAARKRAEDEAQRRQSAPAAPAAEEEGGRSATRAVRAPVARPARGAEGEEEEAGGRSRGLSSARRTPARPEVAKPVRARTGDDDRRRGKLTLDKALTSEEGGRSRSLSSIRRRQEKFKRSQQSQPREKISREVILPETISIQELASRMSERSVDVIKFLMQQGQMMKPGDIIDADLAELIASEFGHTVKRVAASDVEEGIFNVADNPEKMEPRPPVVTIMGHVDHGKTSLLDAIRHANVVSGEAGGITQHIGAYQVEQNGQKITFIDTPGHAAFTAMRARGAQATDIAILVVAADDGVMPQTIESINHAKAAGVPIIVAINKIDKPSANPQRVRTELLQHEVFVESMGGDVLDVEVSALKQINLDKLLETVLLQAEVLELKADPGRTAEGVVIEAQLDRGRGPVATALIQAGTLKQGDIVVAGDEWGRVRALVTDRGEQLKEAGPSMPVEILGLQGTPQAGDRIAVVENESRAREISEYRQRLAREKAVAKSAGQRGSLEQMMSQLQDTGLKQFPLVIKGDVQGSVEAIQGALDKLGTDEVRAVVVHSGAGAITESDVSLASASNAAIIGFNVRANKQARDAAEKEGIEIRYYNIIYNLVDDVKAAMSGLLSPERRETFLGNAEILEVFNITKIGKVAGCRVTDGKVERGAGVRLIRDHVVIHEGTLKTLKRFKDEVSEVPMGQECGMAFANYEDIRAGDIIECFRVEHIARTL</sequence>
<dbReference type="InterPro" id="IPR013575">
    <property type="entry name" value="IF2_assoc_dom_bac"/>
</dbReference>
<feature type="region of interest" description="Disordered" evidence="12">
    <location>
        <begin position="1"/>
        <end position="474"/>
    </location>
</feature>